<feature type="region of interest" description="Disordered" evidence="2">
    <location>
        <begin position="15"/>
        <end position="61"/>
    </location>
</feature>
<dbReference type="GO" id="GO:0000455">
    <property type="term" value="P:enzyme-directed rRNA pseudouridine synthesis"/>
    <property type="evidence" value="ECO:0007669"/>
    <property type="project" value="TreeGrafter"/>
</dbReference>
<dbReference type="Pfam" id="PF00849">
    <property type="entry name" value="PseudoU_synth_2"/>
    <property type="match status" value="1"/>
</dbReference>
<dbReference type="InterPro" id="IPR020103">
    <property type="entry name" value="PsdUridine_synth_cat_dom_sf"/>
</dbReference>
<evidence type="ECO:0000259" key="3">
    <source>
        <dbReference type="Pfam" id="PF00849"/>
    </source>
</evidence>
<dbReference type="EMBL" id="CYKH01002117">
    <property type="protein sequence ID" value="CUG93090.1"/>
    <property type="molecule type" value="Genomic_DNA"/>
</dbReference>
<dbReference type="Gene3D" id="3.30.2350.10">
    <property type="entry name" value="Pseudouridine synthase"/>
    <property type="match status" value="1"/>
</dbReference>
<dbReference type="GO" id="GO:0003723">
    <property type="term" value="F:RNA binding"/>
    <property type="evidence" value="ECO:0007669"/>
    <property type="project" value="InterPro"/>
</dbReference>
<dbReference type="InterPro" id="IPR050188">
    <property type="entry name" value="RluA_PseudoU_synthase"/>
</dbReference>
<dbReference type="GO" id="GO:0009982">
    <property type="term" value="F:pseudouridine synthase activity"/>
    <property type="evidence" value="ECO:0007669"/>
    <property type="project" value="InterPro"/>
</dbReference>
<comment type="similarity">
    <text evidence="1">Belongs to the pseudouridine synthase RluA family.</text>
</comment>
<keyword evidence="5" id="KW-1185">Reference proteome</keyword>
<reference evidence="5" key="1">
    <citation type="submission" date="2015-09" db="EMBL/GenBank/DDBJ databases">
        <authorList>
            <consortium name="Pathogen Informatics"/>
        </authorList>
    </citation>
    <scope>NUCLEOTIDE SEQUENCE [LARGE SCALE GENOMIC DNA]</scope>
    <source>
        <strain evidence="5">Lake Konstanz</strain>
    </source>
</reference>
<dbReference type="PANTHER" id="PTHR21600:SF87">
    <property type="entry name" value="RNA PSEUDOURIDYLATE SYNTHASE DOMAIN-CONTAINING PROTEIN 1"/>
    <property type="match status" value="1"/>
</dbReference>
<name>A0A0S4JVE1_BODSA</name>
<dbReference type="OrthoDB" id="424794at2759"/>
<evidence type="ECO:0000256" key="2">
    <source>
        <dbReference type="SAM" id="MobiDB-lite"/>
    </source>
</evidence>
<accession>A0A0S4JVE1</accession>
<dbReference type="AlphaFoldDB" id="A0A0S4JVE1"/>
<dbReference type="PROSITE" id="PS01129">
    <property type="entry name" value="PSI_RLU"/>
    <property type="match status" value="1"/>
</dbReference>
<evidence type="ECO:0000313" key="5">
    <source>
        <dbReference type="Proteomes" id="UP000051952"/>
    </source>
</evidence>
<feature type="compositionally biased region" description="Polar residues" evidence="2">
    <location>
        <begin position="164"/>
        <end position="173"/>
    </location>
</feature>
<gene>
    <name evidence="4" type="ORF">BSAL_40705</name>
</gene>
<dbReference type="VEuPathDB" id="TriTrypDB:BSAL_40705"/>
<proteinExistence type="inferred from homology"/>
<sequence>MLNFLPRRCTQIRAASTSASKHTLPLSESPQVPRSPHRPLAQNCLHRKGRRRGNTPPGAARVSWMSDATHVLPPIWFDDTEGRRHVAPYFHTLRVRAKGRWLGRTAVDIFTKEFSHHSREYYLQAAQQQRLAIEVINEGKTKQQGGGKRPRTQQSDVPRDDVVSTPTSAPTTEDTAAVVARDPSTHLLERSDVLVHIIHKHELSVFSDALPVIEGVFLDPSSPFYGIVLINKPCSLPTHSSGRYHFNTCLAMLEAWLSSLANTPQVEASVPASVNHLPLPQQHIEYAVVPTQHIAKWSDAVALDDRHSLVDFVKATIQREGGFELRACHRLDKATSGVLLCALTSQAAAVVGDLLAAKTKSVSAAVCNDDELEEGVAPSTGAVGWLTADVMKSFAILKTYITRVSGTFPLRGGRSTTTTTSSSSEEYALLPLSDDIVDFDWAITVPLEVDQRWRRFDDADGDCPAAATGDAEAAMKTKCQASVTLCKRMWIDEEAQESVVLCVPLTGRTHQIRRHLAHVGFPIANDSKYNAFIKARCAQEGRPVFYSFDRLPLELTRSGVVENDPLCSECQQILPVTKSGNVESAIYLHAWRYRLLIDKGPSPANTEEGVFETQLPYWATSK</sequence>
<dbReference type="SUPFAM" id="SSF55120">
    <property type="entry name" value="Pseudouridine synthase"/>
    <property type="match status" value="1"/>
</dbReference>
<protein>
    <submittedName>
        <fullName evidence="4">RNA pseudouridylate synthase, putative</fullName>
    </submittedName>
</protein>
<feature type="region of interest" description="Disordered" evidence="2">
    <location>
        <begin position="138"/>
        <end position="173"/>
    </location>
</feature>
<dbReference type="Proteomes" id="UP000051952">
    <property type="component" value="Unassembled WGS sequence"/>
</dbReference>
<feature type="domain" description="Pseudouridine synthase RsuA/RluA-like" evidence="3">
    <location>
        <begin position="228"/>
        <end position="518"/>
    </location>
</feature>
<feature type="compositionally biased region" description="Polar residues" evidence="2">
    <location>
        <begin position="15"/>
        <end position="32"/>
    </location>
</feature>
<dbReference type="InterPro" id="IPR006145">
    <property type="entry name" value="PsdUridine_synth_RsuA/RluA"/>
</dbReference>
<evidence type="ECO:0000256" key="1">
    <source>
        <dbReference type="ARBA" id="ARBA00010876"/>
    </source>
</evidence>
<dbReference type="PANTHER" id="PTHR21600">
    <property type="entry name" value="MITOCHONDRIAL RNA PSEUDOURIDINE SYNTHASE"/>
    <property type="match status" value="1"/>
</dbReference>
<dbReference type="OMA" id="FTHIDLH"/>
<dbReference type="InterPro" id="IPR006224">
    <property type="entry name" value="PsdUridine_synth_RluA-like_CS"/>
</dbReference>
<organism evidence="4 5">
    <name type="scientific">Bodo saltans</name>
    <name type="common">Flagellated protozoan</name>
    <dbReference type="NCBI Taxonomy" id="75058"/>
    <lineage>
        <taxon>Eukaryota</taxon>
        <taxon>Discoba</taxon>
        <taxon>Euglenozoa</taxon>
        <taxon>Kinetoplastea</taxon>
        <taxon>Metakinetoplastina</taxon>
        <taxon>Eubodonida</taxon>
        <taxon>Bodonidae</taxon>
        <taxon>Bodo</taxon>
    </lineage>
</organism>
<evidence type="ECO:0000313" key="4">
    <source>
        <dbReference type="EMBL" id="CUG93090.1"/>
    </source>
</evidence>